<dbReference type="PANTHER" id="PTHR33406:SF13">
    <property type="entry name" value="MEMBRANE PROTEIN YDFJ"/>
    <property type="match status" value="1"/>
</dbReference>
<feature type="transmembrane region" description="Helical" evidence="6">
    <location>
        <begin position="286"/>
        <end position="306"/>
    </location>
</feature>
<evidence type="ECO:0000313" key="8">
    <source>
        <dbReference type="EMBL" id="TFZ00985.1"/>
    </source>
</evidence>
<dbReference type="InterPro" id="IPR050545">
    <property type="entry name" value="Mycobact_MmpL"/>
</dbReference>
<keyword evidence="3 6" id="KW-0812">Transmembrane</keyword>
<feature type="transmembrane region" description="Helical" evidence="6">
    <location>
        <begin position="747"/>
        <end position="768"/>
    </location>
</feature>
<keyword evidence="2" id="KW-1003">Cell membrane</keyword>
<sequence>MTAGPAASGRAWRLAAFAWLLCVLLIAAHHWQFWRGGRLDTDVLALLPRAEQSPEVARASDVLAQGASRQVVVLLGAPDWASAKQAAQQWRTAMEGSGAPMQSSASAGERAVDALFEFYAPSRDRLLTPGQRRQLEQDPAQVQLERALALLHQPGAGARLADFASDPLGLWPQWLQARSAQSRARPRDGELWVSGEGVEWVVLRYEITGQPFSLSGEARLQPALDAALQAARKEVPQARVLAAGLPLHAESAAVRASREVSTIGWGSLAAVVLLVWLAFRSFSPIALTALSLVIGVAAGVSVTAWMFGQVHLLTLVFGASLVGVAEDYGIHYFAARQSEPSTRPRTLMRKLLPGLALALATSVVAYLALGLAPFPGLRQMAVFSAAGLTAAFLTAICWFPWLDRAVPRSSRFADFVRGSLARFPRWQGSRRQHIATCLLALACIGGAVQLRASDDLRHWQGSPPELLQAQWKVGQLLGTPSVAQFYMVRGATAQEVLEREEALKERLDGIVEARLLAGYAAVSDWLPSLRRQERDARLLTQVETQLISGVNRLLGERLARPPSASRPLTPQEWLAHPASAAGRPLWLGEVEGAYTTVVMLHGLQDPALLPRLQSLTDGLAGVRWVDRSGDIASLLGRYRWAMTLLLLAGHVLVFAALWSRFRAAAWRAWLPTVLASVAAVAVQGWLGVPFQLSNILALLLLLGIGVDYGIFLLEHRGDGGAWLAVVLGAASTWLAFGLLALSSTPALHAFGLTLMIGVAVVWAVSPVFRRSEAVQ</sequence>
<keyword evidence="4 6" id="KW-1133">Transmembrane helix</keyword>
<evidence type="ECO:0000256" key="5">
    <source>
        <dbReference type="ARBA" id="ARBA00023136"/>
    </source>
</evidence>
<gene>
    <name evidence="8" type="ORF">EZ313_18205</name>
</gene>
<feature type="transmembrane region" description="Helical" evidence="6">
    <location>
        <begin position="692"/>
        <end position="713"/>
    </location>
</feature>
<evidence type="ECO:0000256" key="6">
    <source>
        <dbReference type="SAM" id="Phobius"/>
    </source>
</evidence>
<feature type="domain" description="Membrane transport protein MMPL" evidence="7">
    <location>
        <begin position="207"/>
        <end position="400"/>
    </location>
</feature>
<evidence type="ECO:0000256" key="2">
    <source>
        <dbReference type="ARBA" id="ARBA00022475"/>
    </source>
</evidence>
<dbReference type="EMBL" id="SMLM01000003">
    <property type="protein sequence ID" value="TFZ00985.1"/>
    <property type="molecule type" value="Genomic_DNA"/>
</dbReference>
<dbReference type="SUPFAM" id="SSF82866">
    <property type="entry name" value="Multidrug efflux transporter AcrB transmembrane domain"/>
    <property type="match status" value="2"/>
</dbReference>
<keyword evidence="9" id="KW-1185">Reference proteome</keyword>
<dbReference type="Proteomes" id="UP000298180">
    <property type="component" value="Unassembled WGS sequence"/>
</dbReference>
<accession>A0A4Z0BSH7</accession>
<feature type="transmembrane region" description="Helical" evidence="6">
    <location>
        <begin position="640"/>
        <end position="661"/>
    </location>
</feature>
<keyword evidence="5 6" id="KW-0472">Membrane</keyword>
<dbReference type="InterPro" id="IPR004869">
    <property type="entry name" value="MMPL_dom"/>
</dbReference>
<dbReference type="Gene3D" id="1.20.1640.10">
    <property type="entry name" value="Multidrug efflux transporter AcrB transmembrane domain"/>
    <property type="match status" value="2"/>
</dbReference>
<feature type="transmembrane region" description="Helical" evidence="6">
    <location>
        <begin position="380"/>
        <end position="402"/>
    </location>
</feature>
<dbReference type="AlphaFoldDB" id="A0A4Z0BSH7"/>
<evidence type="ECO:0000313" key="9">
    <source>
        <dbReference type="Proteomes" id="UP000298180"/>
    </source>
</evidence>
<reference evidence="8 9" key="1">
    <citation type="submission" date="2019-03" db="EMBL/GenBank/DDBJ databases">
        <title>Ramlibacter henchirensis DSM 14656, whole genome shotgun sequence.</title>
        <authorList>
            <person name="Zhang X."/>
            <person name="Feng G."/>
            <person name="Zhu H."/>
        </authorList>
    </citation>
    <scope>NUCLEOTIDE SEQUENCE [LARGE SCALE GENOMIC DNA]</scope>
    <source>
        <strain evidence="8 9">DSM 14656</strain>
    </source>
</reference>
<organism evidence="8 9">
    <name type="scientific">Ramlibacter henchirensis</name>
    <dbReference type="NCBI Taxonomy" id="204072"/>
    <lineage>
        <taxon>Bacteria</taxon>
        <taxon>Pseudomonadati</taxon>
        <taxon>Pseudomonadota</taxon>
        <taxon>Betaproteobacteria</taxon>
        <taxon>Burkholderiales</taxon>
        <taxon>Comamonadaceae</taxon>
        <taxon>Ramlibacter</taxon>
    </lineage>
</organism>
<evidence type="ECO:0000256" key="4">
    <source>
        <dbReference type="ARBA" id="ARBA00022989"/>
    </source>
</evidence>
<dbReference type="GO" id="GO:0005886">
    <property type="term" value="C:plasma membrane"/>
    <property type="evidence" value="ECO:0007669"/>
    <property type="project" value="UniProtKB-SubCell"/>
</dbReference>
<feature type="transmembrane region" description="Helical" evidence="6">
    <location>
        <begin position="351"/>
        <end position="374"/>
    </location>
</feature>
<protein>
    <recommendedName>
        <fullName evidence="7">Membrane transport protein MMPL domain-containing protein</fullName>
    </recommendedName>
</protein>
<dbReference type="Pfam" id="PF03176">
    <property type="entry name" value="MMPL"/>
    <property type="match status" value="1"/>
</dbReference>
<comment type="subcellular location">
    <subcellularLocation>
        <location evidence="1">Cell membrane</location>
        <topology evidence="1">Multi-pass membrane protein</topology>
    </subcellularLocation>
</comment>
<dbReference type="PANTHER" id="PTHR33406">
    <property type="entry name" value="MEMBRANE PROTEIN MJ1562-RELATED"/>
    <property type="match status" value="1"/>
</dbReference>
<name>A0A4Z0BSH7_9BURK</name>
<proteinExistence type="predicted"/>
<feature type="transmembrane region" description="Helical" evidence="6">
    <location>
        <begin position="720"/>
        <end position="741"/>
    </location>
</feature>
<evidence type="ECO:0000259" key="7">
    <source>
        <dbReference type="Pfam" id="PF03176"/>
    </source>
</evidence>
<dbReference type="OrthoDB" id="9780358at2"/>
<comment type="caution">
    <text evidence="8">The sequence shown here is derived from an EMBL/GenBank/DDBJ whole genome shotgun (WGS) entry which is preliminary data.</text>
</comment>
<evidence type="ECO:0000256" key="3">
    <source>
        <dbReference type="ARBA" id="ARBA00022692"/>
    </source>
</evidence>
<evidence type="ECO:0000256" key="1">
    <source>
        <dbReference type="ARBA" id="ARBA00004651"/>
    </source>
</evidence>
<feature type="transmembrane region" description="Helical" evidence="6">
    <location>
        <begin position="262"/>
        <end position="279"/>
    </location>
</feature>
<feature type="transmembrane region" description="Helical" evidence="6">
    <location>
        <begin position="668"/>
        <end position="686"/>
    </location>
</feature>